<evidence type="ECO:0000256" key="1">
    <source>
        <dbReference type="SAM" id="MobiDB-lite"/>
    </source>
</evidence>
<proteinExistence type="predicted"/>
<dbReference type="AlphaFoldDB" id="A0A9P9ALP3"/>
<feature type="transmembrane region" description="Helical" evidence="2">
    <location>
        <begin position="46"/>
        <end position="73"/>
    </location>
</feature>
<dbReference type="EMBL" id="JAGPYM010000023">
    <property type="protein sequence ID" value="KAH6883502.1"/>
    <property type="molecule type" value="Genomic_DNA"/>
</dbReference>
<sequence>MPRRPHQAARSYRTLTPLDNQAGSSWVSPDSIVAPSSLPKPSRSCASLVFCAALFLFRLPLFIIAFSAYFLVTQWVHLGSIGNKLCLWTLMAILGVWWTDLQIDRVKPGSLAQQPLWRLPRPGSIMVVSATYPIDAIFLAAVFDPIFTVLYPRSRLVQELSLLQAIFRVGTNETSPSSHANLTDLKTVLKRHPDRIIAVLTEYSATNGTGTVPSTLGLSDAVKIFCISIQYLPADVSTPAPGTYLALMWTLLSRPMRRIRLRIADGLSKDSSSGVSDKPKHPRNISKGLTHLPHSLHGGRNPSRSSFPEHLI</sequence>
<evidence type="ECO:0000313" key="3">
    <source>
        <dbReference type="EMBL" id="KAH6883502.1"/>
    </source>
</evidence>
<dbReference type="Proteomes" id="UP000777438">
    <property type="component" value="Unassembled WGS sequence"/>
</dbReference>
<organism evidence="3 4">
    <name type="scientific">Thelonectria olida</name>
    <dbReference type="NCBI Taxonomy" id="1576542"/>
    <lineage>
        <taxon>Eukaryota</taxon>
        <taxon>Fungi</taxon>
        <taxon>Dikarya</taxon>
        <taxon>Ascomycota</taxon>
        <taxon>Pezizomycotina</taxon>
        <taxon>Sordariomycetes</taxon>
        <taxon>Hypocreomycetidae</taxon>
        <taxon>Hypocreales</taxon>
        <taxon>Nectriaceae</taxon>
        <taxon>Thelonectria</taxon>
    </lineage>
</organism>
<dbReference type="OrthoDB" id="272512at2759"/>
<evidence type="ECO:0000256" key="2">
    <source>
        <dbReference type="SAM" id="Phobius"/>
    </source>
</evidence>
<evidence type="ECO:0000313" key="4">
    <source>
        <dbReference type="Proteomes" id="UP000777438"/>
    </source>
</evidence>
<feature type="region of interest" description="Disordered" evidence="1">
    <location>
        <begin position="268"/>
        <end position="312"/>
    </location>
</feature>
<gene>
    <name evidence="3" type="ORF">B0T10DRAFT_411144</name>
</gene>
<keyword evidence="4" id="KW-1185">Reference proteome</keyword>
<keyword evidence="2" id="KW-0812">Transmembrane</keyword>
<keyword evidence="2" id="KW-1133">Transmembrane helix</keyword>
<reference evidence="3 4" key="1">
    <citation type="journal article" date="2021" name="Nat. Commun.">
        <title>Genetic determinants of endophytism in the Arabidopsis root mycobiome.</title>
        <authorList>
            <person name="Mesny F."/>
            <person name="Miyauchi S."/>
            <person name="Thiergart T."/>
            <person name="Pickel B."/>
            <person name="Atanasova L."/>
            <person name="Karlsson M."/>
            <person name="Huettel B."/>
            <person name="Barry K.W."/>
            <person name="Haridas S."/>
            <person name="Chen C."/>
            <person name="Bauer D."/>
            <person name="Andreopoulos W."/>
            <person name="Pangilinan J."/>
            <person name="LaButti K."/>
            <person name="Riley R."/>
            <person name="Lipzen A."/>
            <person name="Clum A."/>
            <person name="Drula E."/>
            <person name="Henrissat B."/>
            <person name="Kohler A."/>
            <person name="Grigoriev I.V."/>
            <person name="Martin F.M."/>
            <person name="Hacquard S."/>
        </authorList>
    </citation>
    <scope>NUCLEOTIDE SEQUENCE [LARGE SCALE GENOMIC DNA]</scope>
    <source>
        <strain evidence="3 4">MPI-CAGE-CH-0241</strain>
    </source>
</reference>
<comment type="caution">
    <text evidence="3">The sequence shown here is derived from an EMBL/GenBank/DDBJ whole genome shotgun (WGS) entry which is preliminary data.</text>
</comment>
<protein>
    <submittedName>
        <fullName evidence="3">Uncharacterized protein</fullName>
    </submittedName>
</protein>
<keyword evidence="2" id="KW-0472">Membrane</keyword>
<name>A0A9P9ALP3_9HYPO</name>
<feature type="transmembrane region" description="Helical" evidence="2">
    <location>
        <begin position="85"/>
        <end position="103"/>
    </location>
</feature>
<accession>A0A9P9ALP3</accession>